<reference evidence="2" key="1">
    <citation type="submission" date="2011-08" db="EMBL/GenBank/DDBJ databases">
        <title>The draft genome of Latimeria chalumnae.</title>
        <authorList>
            <person name="Di Palma F."/>
            <person name="Alfoldi J."/>
            <person name="Johnson J."/>
            <person name="Berlin A."/>
            <person name="Gnerre S."/>
            <person name="Jaffe D."/>
            <person name="MacCallum I."/>
            <person name="Young S."/>
            <person name="Walker B.J."/>
            <person name="Lander E."/>
            <person name="Lindblad-Toh K."/>
        </authorList>
    </citation>
    <scope>NUCLEOTIDE SEQUENCE [LARGE SCALE GENOMIC DNA]</scope>
    <source>
        <strain evidence="2">Wild caught</strain>
    </source>
</reference>
<sequence>TRFQAEWTMKWPCIQPLKNDPGKALCTVCNGTFRVTHQGKRDVEKHLTGTEHERLAQMFKACKPLTSVFAAGTLQNKVINAEVLFTGFILEHNLPFEAAAHAAPLLCKMFPDSAIAKKYGCAVTKTAAIINYAMAPDTRNQVVSYMKEQPPSLAVHGSPDTGTESMYPLVVRIFDINRSEICSKFWYMCLVSDSRAKGIFVQVSDAFKKYNIPWENVIGLSLENASVNMGKHNGLYTHFEKQNKSIYTTGCPCHIIHNTASYAVKETRFNVDDLLIDLFYYFDKSIKHHLNFCDQEYKKVLKYGATRWLSREVCIDRALKQYPSLKSYF</sequence>
<dbReference type="Ensembl" id="ENSLACT00000000954.1">
    <property type="protein sequence ID" value="ENSLACP00000000945.1"/>
    <property type="gene ID" value="ENSLACG00000000844.1"/>
</dbReference>
<organism evidence="1 2">
    <name type="scientific">Latimeria chalumnae</name>
    <name type="common">Coelacanth</name>
    <dbReference type="NCBI Taxonomy" id="7897"/>
    <lineage>
        <taxon>Eukaryota</taxon>
        <taxon>Metazoa</taxon>
        <taxon>Chordata</taxon>
        <taxon>Craniata</taxon>
        <taxon>Vertebrata</taxon>
        <taxon>Euteleostomi</taxon>
        <taxon>Coelacanthiformes</taxon>
        <taxon>Coelacanthidae</taxon>
        <taxon>Latimeria</taxon>
    </lineage>
</organism>
<dbReference type="PANTHER" id="PTHR37162">
    <property type="entry name" value="HAT FAMILY DIMERISATION DOMAINCONTAINING PROTEIN-RELATED"/>
    <property type="match status" value="1"/>
</dbReference>
<name>H2ZU74_LATCH</name>
<evidence type="ECO:0000313" key="2">
    <source>
        <dbReference type="Proteomes" id="UP000008672"/>
    </source>
</evidence>
<dbReference type="GeneTree" id="ENSGT01030000234766"/>
<evidence type="ECO:0008006" key="3">
    <source>
        <dbReference type="Google" id="ProtNLM"/>
    </source>
</evidence>
<protein>
    <recommendedName>
        <fullName evidence="3">DUF4371 domain-containing protein</fullName>
    </recommendedName>
</protein>
<dbReference type="Proteomes" id="UP000008672">
    <property type="component" value="Unassembled WGS sequence"/>
</dbReference>
<dbReference type="OMA" id="WHILHIN"/>
<dbReference type="PANTHER" id="PTHR37162:SF10">
    <property type="entry name" value="DUF4371 DOMAIN-CONTAINING PROTEIN"/>
    <property type="match status" value="1"/>
</dbReference>
<accession>H2ZU74</accession>
<reference evidence="1" key="2">
    <citation type="submission" date="2025-08" db="UniProtKB">
        <authorList>
            <consortium name="Ensembl"/>
        </authorList>
    </citation>
    <scope>IDENTIFICATION</scope>
</reference>
<evidence type="ECO:0000313" key="1">
    <source>
        <dbReference type="Ensembl" id="ENSLACP00000000945.1"/>
    </source>
</evidence>
<reference evidence="1" key="3">
    <citation type="submission" date="2025-09" db="UniProtKB">
        <authorList>
            <consortium name="Ensembl"/>
        </authorList>
    </citation>
    <scope>IDENTIFICATION</scope>
</reference>
<keyword evidence="2" id="KW-1185">Reference proteome</keyword>
<dbReference type="eggNOG" id="ENOG502RX81">
    <property type="taxonomic scope" value="Eukaryota"/>
</dbReference>
<dbReference type="InParanoid" id="H2ZU74"/>
<dbReference type="HOGENOM" id="CLU_013265_1_0_1"/>
<dbReference type="AlphaFoldDB" id="H2ZU74"/>
<dbReference type="EMBL" id="AFYH01272590">
    <property type="status" value="NOT_ANNOTATED_CDS"/>
    <property type="molecule type" value="Genomic_DNA"/>
</dbReference>
<proteinExistence type="predicted"/>